<comment type="similarity">
    <text evidence="2">Belongs to the rad21 family.</text>
</comment>
<feature type="region of interest" description="Disordered" evidence="4">
    <location>
        <begin position="226"/>
        <end position="256"/>
    </location>
</feature>
<organism evidence="7 8">
    <name type="scientific">Kwoniella newhampshirensis</name>
    <dbReference type="NCBI Taxonomy" id="1651941"/>
    <lineage>
        <taxon>Eukaryota</taxon>
        <taxon>Fungi</taxon>
        <taxon>Dikarya</taxon>
        <taxon>Basidiomycota</taxon>
        <taxon>Agaricomycotina</taxon>
        <taxon>Tremellomycetes</taxon>
        <taxon>Tremellales</taxon>
        <taxon>Cryptococcaceae</taxon>
        <taxon>Kwoniella</taxon>
    </lineage>
</organism>
<evidence type="ECO:0000256" key="1">
    <source>
        <dbReference type="ARBA" id="ARBA00004123"/>
    </source>
</evidence>
<dbReference type="RefSeq" id="XP_066800707.1">
    <property type="nucleotide sequence ID" value="XM_066948934.1"/>
</dbReference>
<dbReference type="KEGG" id="kne:92183103"/>
<reference evidence="7 8" key="1">
    <citation type="journal article" date="2024" name="bioRxiv">
        <title>Comparative genomics of Cryptococcus and Kwoniella reveals pathogenesis evolution and contrasting karyotype dynamics via intercentromeric recombination or chromosome fusion.</title>
        <authorList>
            <person name="Coelho M.A."/>
            <person name="David-Palma M."/>
            <person name="Shea T."/>
            <person name="Bowers K."/>
            <person name="McGinley-Smith S."/>
            <person name="Mohammad A.W."/>
            <person name="Gnirke A."/>
            <person name="Yurkov A.M."/>
            <person name="Nowrousian M."/>
            <person name="Sun S."/>
            <person name="Cuomo C.A."/>
            <person name="Heitman J."/>
        </authorList>
    </citation>
    <scope>NUCLEOTIDE SEQUENCE [LARGE SCALE GENOMIC DNA]</scope>
    <source>
        <strain evidence="7 8">CBS 13917</strain>
    </source>
</reference>
<keyword evidence="3" id="KW-0539">Nucleus</keyword>
<comment type="caution">
    <text evidence="7">The sequence shown here is derived from an EMBL/GenBank/DDBJ whole genome shotgun (WGS) entry which is preliminary data.</text>
</comment>
<dbReference type="InterPro" id="IPR036390">
    <property type="entry name" value="WH_DNA-bd_sf"/>
</dbReference>
<dbReference type="GO" id="GO:0030892">
    <property type="term" value="C:mitotic cohesin complex"/>
    <property type="evidence" value="ECO:0007669"/>
    <property type="project" value="TreeGrafter"/>
</dbReference>
<name>A0AAW0YGX9_9TREE</name>
<evidence type="ECO:0000259" key="6">
    <source>
        <dbReference type="Pfam" id="PF04825"/>
    </source>
</evidence>
<dbReference type="Pfam" id="PF04825">
    <property type="entry name" value="Rad21_Rec8_N"/>
    <property type="match status" value="1"/>
</dbReference>
<dbReference type="PANTHER" id="PTHR12585">
    <property type="entry name" value="SCC1 / RAD21 FAMILY MEMBER"/>
    <property type="match status" value="1"/>
</dbReference>
<feature type="region of interest" description="Disordered" evidence="4">
    <location>
        <begin position="476"/>
        <end position="498"/>
    </location>
</feature>
<dbReference type="Gene3D" id="1.10.10.580">
    <property type="entry name" value="Structural maintenance of chromosome 1. Chain E"/>
    <property type="match status" value="1"/>
</dbReference>
<dbReference type="Pfam" id="PF04824">
    <property type="entry name" value="Rad21_Rec8"/>
    <property type="match status" value="1"/>
</dbReference>
<dbReference type="GO" id="GO:1990414">
    <property type="term" value="P:replication-born double-strand break repair via sister chromatid exchange"/>
    <property type="evidence" value="ECO:0007669"/>
    <property type="project" value="TreeGrafter"/>
</dbReference>
<dbReference type="InterPro" id="IPR039781">
    <property type="entry name" value="Rad21/Rec8-like"/>
</dbReference>
<comment type="subcellular location">
    <subcellularLocation>
        <location evidence="1">Nucleus</location>
    </subcellularLocation>
</comment>
<dbReference type="PANTHER" id="PTHR12585:SF69">
    <property type="entry name" value="FI11703P"/>
    <property type="match status" value="1"/>
</dbReference>
<dbReference type="InterPro" id="IPR023093">
    <property type="entry name" value="ScpA-like_C"/>
</dbReference>
<dbReference type="GO" id="GO:0005634">
    <property type="term" value="C:nucleus"/>
    <property type="evidence" value="ECO:0007669"/>
    <property type="project" value="UniProtKB-SubCell"/>
</dbReference>
<dbReference type="GO" id="GO:0007064">
    <property type="term" value="P:mitotic sister chromatid cohesion"/>
    <property type="evidence" value="ECO:0007669"/>
    <property type="project" value="TreeGrafter"/>
</dbReference>
<dbReference type="GO" id="GO:0003682">
    <property type="term" value="F:chromatin binding"/>
    <property type="evidence" value="ECO:0007669"/>
    <property type="project" value="TreeGrafter"/>
</dbReference>
<evidence type="ECO:0000256" key="2">
    <source>
        <dbReference type="ARBA" id="ARBA00009870"/>
    </source>
</evidence>
<dbReference type="AlphaFoldDB" id="A0AAW0YGX9"/>
<dbReference type="GeneID" id="92183103"/>
<accession>A0AAW0YGX9</accession>
<evidence type="ECO:0000313" key="7">
    <source>
        <dbReference type="EMBL" id="KAK8846757.1"/>
    </source>
</evidence>
<dbReference type="InterPro" id="IPR006910">
    <property type="entry name" value="Rad21_Rec8_N"/>
</dbReference>
<gene>
    <name evidence="7" type="ORF">IAR55_005845</name>
</gene>
<dbReference type="Proteomes" id="UP001388673">
    <property type="component" value="Unassembled WGS sequence"/>
</dbReference>
<evidence type="ECO:0000256" key="4">
    <source>
        <dbReference type="SAM" id="MobiDB-lite"/>
    </source>
</evidence>
<evidence type="ECO:0000259" key="5">
    <source>
        <dbReference type="Pfam" id="PF04824"/>
    </source>
</evidence>
<feature type="region of interest" description="Disordered" evidence="4">
    <location>
        <begin position="277"/>
        <end position="301"/>
    </location>
</feature>
<proteinExistence type="inferred from homology"/>
<dbReference type="InterPro" id="IPR006909">
    <property type="entry name" value="Rad21/Rec8_C_eu"/>
</dbReference>
<protein>
    <recommendedName>
        <fullName evidence="9">Cohesin complex subunit SCC1</fullName>
    </recommendedName>
</protein>
<feature type="region of interest" description="Disordered" evidence="4">
    <location>
        <begin position="522"/>
        <end position="551"/>
    </location>
</feature>
<evidence type="ECO:0000313" key="8">
    <source>
        <dbReference type="Proteomes" id="UP001388673"/>
    </source>
</evidence>
<feature type="region of interest" description="Disordered" evidence="4">
    <location>
        <begin position="410"/>
        <end position="442"/>
    </location>
</feature>
<feature type="region of interest" description="Disordered" evidence="4">
    <location>
        <begin position="165"/>
        <end position="190"/>
    </location>
</feature>
<evidence type="ECO:0000256" key="3">
    <source>
        <dbReference type="ARBA" id="ARBA00023242"/>
    </source>
</evidence>
<dbReference type="SUPFAM" id="SSF46785">
    <property type="entry name" value="Winged helix' DNA-binding domain"/>
    <property type="match status" value="1"/>
</dbReference>
<dbReference type="EMBL" id="JBCAWK010000011">
    <property type="protein sequence ID" value="KAK8846757.1"/>
    <property type="molecule type" value="Genomic_DNA"/>
</dbReference>
<feature type="domain" description="Rad21/Rec8-like protein N-terminal" evidence="6">
    <location>
        <begin position="6"/>
        <end position="101"/>
    </location>
</feature>
<keyword evidence="8" id="KW-1185">Reference proteome</keyword>
<feature type="compositionally biased region" description="Basic and acidic residues" evidence="4">
    <location>
        <begin position="410"/>
        <end position="426"/>
    </location>
</feature>
<feature type="compositionally biased region" description="Polar residues" evidence="4">
    <location>
        <begin position="528"/>
        <end position="551"/>
    </location>
</feature>
<evidence type="ECO:0008006" key="9">
    <source>
        <dbReference type="Google" id="ProtNLM"/>
    </source>
</evidence>
<sequence length="631" mass="68197">MLLNELVKSGPLAKIWLSAHQEKKLSKAQALGVDVGESVEAILTQDAALPLRSSGPLMLGVVRIYSRKAGYLLDDCKETRERISLAFRPGIVDLPEDQVRASKNAITIADNRNEFDFFDWSWSVPGPSLSAPLAAAPGGGAATTAAGGREFGAYNFGRPKAPSIYGGSTTVGRGSGGEGSRHGSQDLEGSSYLDSNEFSGVDLGLDFDGDLTMEYGRDVATPLSREGSAFARRQAERKRSDSLGLGASIHGDTPGGFEGLDLGLDFENVDQPLPELEARSRRESSALSTPPPLSPQPDAITDLTPRTAARVAAAPAPSTKPKRPRLVQADDELELPDQPIDNTAILGVERYIPSDPEIVRLREIIADPGAHFLPTVRVGGETMIFAGPQGLAPELAELFTFPCNILRRSRDTEGEDRASKRPRIEGEQGEEEDIEAGRRRVGASEQPFDFPISGLGDDSFAFQAQEEFPFEDEPLITPRAQRVRPREREPSIAPSRAESIARDIQFGQRDTGDFTLAMFDSRSKGSEEASQSQLSTPSKASEGARTTTSGFSKHTSMAMGLLRKELDAIEEGEKMLSFEKVADKSTKRAAASFFFEMLVLGTRDCVKLDQPTASGDIEIRGKDKLWPETAA</sequence>
<feature type="domain" description="Rad21/Rec8-like protein C-terminal eukaryotic" evidence="5">
    <location>
        <begin position="574"/>
        <end position="622"/>
    </location>
</feature>